<reference evidence="5" key="1">
    <citation type="journal article" date="2019" name="Int. J. Syst. Evol. Microbiol.">
        <title>The Global Catalogue of Microorganisms (GCM) 10K type strain sequencing project: providing services to taxonomists for standard genome sequencing and annotation.</title>
        <authorList>
            <consortium name="The Broad Institute Genomics Platform"/>
            <consortium name="The Broad Institute Genome Sequencing Center for Infectious Disease"/>
            <person name="Wu L."/>
            <person name="Ma J."/>
        </authorList>
    </citation>
    <scope>NUCLEOTIDE SEQUENCE [LARGE SCALE GENOMIC DNA]</scope>
    <source>
        <strain evidence="5">JCM 11136</strain>
    </source>
</reference>
<dbReference type="SUPFAM" id="SSF52540">
    <property type="entry name" value="P-loop containing nucleoside triphosphate hydrolases"/>
    <property type="match status" value="1"/>
</dbReference>
<accession>A0ABP4BXE4</accession>
<dbReference type="InterPro" id="IPR027417">
    <property type="entry name" value="P-loop_NTPase"/>
</dbReference>
<gene>
    <name evidence="4" type="primary">fxsT</name>
    <name evidence="4" type="ORF">GCM10009560_79230</name>
</gene>
<keyword evidence="1" id="KW-0677">Repeat</keyword>
<evidence type="ECO:0000313" key="4">
    <source>
        <dbReference type="EMBL" id="GAA0955368.1"/>
    </source>
</evidence>
<dbReference type="Proteomes" id="UP001501578">
    <property type="component" value="Unassembled WGS sequence"/>
</dbReference>
<dbReference type="Pfam" id="PF13424">
    <property type="entry name" value="TPR_12"/>
    <property type="match status" value="5"/>
</dbReference>
<dbReference type="PRINTS" id="PR00381">
    <property type="entry name" value="KINESINLIGHT"/>
</dbReference>
<dbReference type="SMART" id="SM00028">
    <property type="entry name" value="TPR"/>
    <property type="match status" value="7"/>
</dbReference>
<evidence type="ECO:0000256" key="2">
    <source>
        <dbReference type="ARBA" id="ARBA00022803"/>
    </source>
</evidence>
<dbReference type="SUPFAM" id="SSF48452">
    <property type="entry name" value="TPR-like"/>
    <property type="match status" value="4"/>
</dbReference>
<sequence>MHDQISDSGAAVISAVTGTPGIGKTLLAAAYAWTCQQAQWPLIAWIVAETTDQIIMGLAGLADRLGLRRPDDDAATAARRVRTHLAASTQPGLLVFDNATSVTDVRDWIPTTGATRVVITSRNRAFSHVYLPVEVEVFTPAQAVMFLDERTGLDDAEGAAELADELGFLPLALAQAAALIARRRLDYAIYLELLRSFPLERYLTRSDYDPYPAGTAETILLSVMQFEASHQDASLLLSVLGVLAPSGVPRSILYGSIAPDPAERELWDNLLADLADTSLVSFSEDGRAVLMHRLIQRVLRERADRQGQLQGVLDSATIVLRRFIEDLPEEVERPFVEIVFEQTVAVHAVAVAVDIIPLNLLTLRSWCGGCLAELVDFDRAIPLLQETLADCERVLGPTHTCTLTCRSRLANAYQAAGRLAGAIQLHKATLNDMEQVLGPVHPDTLASRNNLAYSYEVAGRLDEAIRLHEAALADYGQVMGPDHPATLTSRSNLARAYQAAGRLTEATKLHEVTLRTRERLLGLDHPHTLASRYNLARAYESGGQLSEAIQLYETTLAGFDEVLGGDHPYTLASRQNLAGAYQAVGRKDEAIRLLEAVLIESERLLGPEHPQTVDGRHNLAHAYHASGRLDEAIELYEATLTSRERLLDPDHPHILANRNNLAGAYQAAGRFAEAIQLLEATLRTRERLLGAEHPQTVDGRHNLAYVYQASGRLDEAIELYEATLTSRERLLDPDHPHILINRQNLVAAYQAAGRMDEAIRLYEAILSQHERLLGAEHLQTVDSRHDLAAAYRASGRLDEAIELGSSPRCVDTLSTG</sequence>
<dbReference type="Pfam" id="PF13374">
    <property type="entry name" value="TPR_10"/>
    <property type="match status" value="1"/>
</dbReference>
<dbReference type="Gene3D" id="1.25.40.10">
    <property type="entry name" value="Tetratricopeptide repeat domain"/>
    <property type="match status" value="3"/>
</dbReference>
<protein>
    <submittedName>
        <fullName evidence="4">FxSxx-COOH system tetratricopeptide repeat protein</fullName>
    </submittedName>
</protein>
<dbReference type="PANTHER" id="PTHR45641">
    <property type="entry name" value="TETRATRICOPEPTIDE REPEAT PROTEIN (AFU_ORTHOLOGUE AFUA_6G03870)"/>
    <property type="match status" value="1"/>
</dbReference>
<keyword evidence="2" id="KW-0802">TPR repeat</keyword>
<dbReference type="Gene3D" id="3.40.50.300">
    <property type="entry name" value="P-loop containing nucleotide triphosphate hydrolases"/>
    <property type="match status" value="1"/>
</dbReference>
<organism evidence="4 5">
    <name type="scientific">Nonomuraea longicatena</name>
    <dbReference type="NCBI Taxonomy" id="83682"/>
    <lineage>
        <taxon>Bacteria</taxon>
        <taxon>Bacillati</taxon>
        <taxon>Actinomycetota</taxon>
        <taxon>Actinomycetes</taxon>
        <taxon>Streptosporangiales</taxon>
        <taxon>Streptosporangiaceae</taxon>
        <taxon>Nonomuraea</taxon>
    </lineage>
</organism>
<dbReference type="EMBL" id="BAAAHQ010000095">
    <property type="protein sequence ID" value="GAA0955368.1"/>
    <property type="molecule type" value="Genomic_DNA"/>
</dbReference>
<proteinExistence type="predicted"/>
<dbReference type="InterPro" id="IPR003593">
    <property type="entry name" value="AAA+_ATPase"/>
</dbReference>
<name>A0ABP4BXE4_9ACTN</name>
<dbReference type="InterPro" id="IPR019734">
    <property type="entry name" value="TPR_rpt"/>
</dbReference>
<keyword evidence="5" id="KW-1185">Reference proteome</keyword>
<evidence type="ECO:0000313" key="5">
    <source>
        <dbReference type="Proteomes" id="UP001501578"/>
    </source>
</evidence>
<evidence type="ECO:0000256" key="1">
    <source>
        <dbReference type="ARBA" id="ARBA00022737"/>
    </source>
</evidence>
<dbReference type="PANTHER" id="PTHR45641:SF19">
    <property type="entry name" value="NEPHROCYSTIN-3"/>
    <property type="match status" value="1"/>
</dbReference>
<dbReference type="InterPro" id="IPR056681">
    <property type="entry name" value="DUF7779"/>
</dbReference>
<dbReference type="InterPro" id="IPR011990">
    <property type="entry name" value="TPR-like_helical_dom_sf"/>
</dbReference>
<evidence type="ECO:0000259" key="3">
    <source>
        <dbReference type="SMART" id="SM00382"/>
    </source>
</evidence>
<dbReference type="Pfam" id="PF25000">
    <property type="entry name" value="DUF7779"/>
    <property type="match status" value="1"/>
</dbReference>
<comment type="caution">
    <text evidence="4">The sequence shown here is derived from an EMBL/GenBank/DDBJ whole genome shotgun (WGS) entry which is preliminary data.</text>
</comment>
<dbReference type="SMART" id="SM00382">
    <property type="entry name" value="AAA"/>
    <property type="match status" value="1"/>
</dbReference>
<feature type="domain" description="AAA+ ATPase" evidence="3">
    <location>
        <begin position="10"/>
        <end position="157"/>
    </location>
</feature>